<keyword evidence="3" id="KW-1185">Reference proteome</keyword>
<dbReference type="InterPro" id="IPR052451">
    <property type="entry name" value="Ser/Thr_kinase-like"/>
</dbReference>
<evidence type="ECO:0000259" key="1">
    <source>
        <dbReference type="PROSITE" id="PS50011"/>
    </source>
</evidence>
<organism evidence="2 3">
    <name type="scientific">Dovyalis caffra</name>
    <dbReference type="NCBI Taxonomy" id="77055"/>
    <lineage>
        <taxon>Eukaryota</taxon>
        <taxon>Viridiplantae</taxon>
        <taxon>Streptophyta</taxon>
        <taxon>Embryophyta</taxon>
        <taxon>Tracheophyta</taxon>
        <taxon>Spermatophyta</taxon>
        <taxon>Magnoliopsida</taxon>
        <taxon>eudicotyledons</taxon>
        <taxon>Gunneridae</taxon>
        <taxon>Pentapetalae</taxon>
        <taxon>rosids</taxon>
        <taxon>fabids</taxon>
        <taxon>Malpighiales</taxon>
        <taxon>Salicaceae</taxon>
        <taxon>Flacourtieae</taxon>
        <taxon>Dovyalis</taxon>
    </lineage>
</organism>
<reference evidence="2 3" key="1">
    <citation type="submission" date="2024-01" db="EMBL/GenBank/DDBJ databases">
        <authorList>
            <person name="Waweru B."/>
        </authorList>
    </citation>
    <scope>NUCLEOTIDE SEQUENCE [LARGE SCALE GENOMIC DNA]</scope>
</reference>
<dbReference type="PROSITE" id="PS50011">
    <property type="entry name" value="PROTEIN_KINASE_DOM"/>
    <property type="match status" value="1"/>
</dbReference>
<dbReference type="EMBL" id="CAWUPB010000851">
    <property type="protein sequence ID" value="CAK7326707.1"/>
    <property type="molecule type" value="Genomic_DNA"/>
</dbReference>
<dbReference type="GO" id="GO:0005524">
    <property type="term" value="F:ATP binding"/>
    <property type="evidence" value="ECO:0007669"/>
    <property type="project" value="InterPro"/>
</dbReference>
<dbReference type="Gene3D" id="1.10.510.10">
    <property type="entry name" value="Transferase(Phosphotransferase) domain 1"/>
    <property type="match status" value="1"/>
</dbReference>
<dbReference type="PANTHER" id="PTHR48008:SF14">
    <property type="entry name" value="PROTEIN KINASE DOMAIN-CONTAINING PROTEIN"/>
    <property type="match status" value="1"/>
</dbReference>
<protein>
    <recommendedName>
        <fullName evidence="1">Protein kinase domain-containing protein</fullName>
    </recommendedName>
</protein>
<dbReference type="AlphaFoldDB" id="A0AAV1R1E3"/>
<dbReference type="InterPro" id="IPR011009">
    <property type="entry name" value="Kinase-like_dom_sf"/>
</dbReference>
<dbReference type="GO" id="GO:0004672">
    <property type="term" value="F:protein kinase activity"/>
    <property type="evidence" value="ECO:0007669"/>
    <property type="project" value="InterPro"/>
</dbReference>
<dbReference type="Proteomes" id="UP001314170">
    <property type="component" value="Unassembled WGS sequence"/>
</dbReference>
<feature type="domain" description="Protein kinase" evidence="1">
    <location>
        <begin position="1"/>
        <end position="202"/>
    </location>
</feature>
<dbReference type="SMART" id="SM00220">
    <property type="entry name" value="S_TKc"/>
    <property type="match status" value="1"/>
</dbReference>
<sequence>MPKGSLEKWLRSADNCLDIPQILNIVIDVASALEYLHYGCSTPFVHFDLKPSNILLDEDMVAHLGDFGIVKLLGEGESITQIQTLTIGYIAPEYGREEKASRKSGVYCYGIMLIETIKRKKPADEKFVLEMSLKSWVNDSLPDSIMKDEDAHLLSKKDEYFATEEQCVVYLKFGNGLYQKFTREKNQYARCCDCPQENKSPF</sequence>
<evidence type="ECO:0000313" key="2">
    <source>
        <dbReference type="EMBL" id="CAK7326707.1"/>
    </source>
</evidence>
<accession>A0AAV1R1E3</accession>
<comment type="caution">
    <text evidence="2">The sequence shown here is derived from an EMBL/GenBank/DDBJ whole genome shotgun (WGS) entry which is preliminary data.</text>
</comment>
<name>A0AAV1R1E3_9ROSI</name>
<proteinExistence type="predicted"/>
<dbReference type="Pfam" id="PF00069">
    <property type="entry name" value="Pkinase"/>
    <property type="match status" value="1"/>
</dbReference>
<dbReference type="InterPro" id="IPR008271">
    <property type="entry name" value="Ser/Thr_kinase_AS"/>
</dbReference>
<evidence type="ECO:0000313" key="3">
    <source>
        <dbReference type="Proteomes" id="UP001314170"/>
    </source>
</evidence>
<dbReference type="InterPro" id="IPR000719">
    <property type="entry name" value="Prot_kinase_dom"/>
</dbReference>
<dbReference type="PROSITE" id="PS00108">
    <property type="entry name" value="PROTEIN_KINASE_ST"/>
    <property type="match status" value="1"/>
</dbReference>
<dbReference type="PANTHER" id="PTHR48008">
    <property type="entry name" value="LEUCINE-RICH REPEAT RECEPTOR-LIKE PROTEIN KINASE IMK3-RELATED"/>
    <property type="match status" value="1"/>
</dbReference>
<gene>
    <name evidence="2" type="ORF">DCAF_LOCUS4410</name>
</gene>
<dbReference type="SUPFAM" id="SSF56112">
    <property type="entry name" value="Protein kinase-like (PK-like)"/>
    <property type="match status" value="1"/>
</dbReference>